<dbReference type="RefSeq" id="WP_280760129.1">
    <property type="nucleotide sequence ID" value="NZ_JARXVC010000004.1"/>
</dbReference>
<dbReference type="InterPro" id="IPR032466">
    <property type="entry name" value="Metal_Hydrolase"/>
</dbReference>
<dbReference type="Gene3D" id="2.30.40.10">
    <property type="entry name" value="Urease, subunit C, domain 1"/>
    <property type="match status" value="1"/>
</dbReference>
<proteinExistence type="predicted"/>
<dbReference type="InterPro" id="IPR011059">
    <property type="entry name" value="Metal-dep_hydrolase_composite"/>
</dbReference>
<reference evidence="2 3" key="1">
    <citation type="submission" date="2023-04" db="EMBL/GenBank/DDBJ databases">
        <title>Forest soil microbial communities from Buena Vista Peninsula, Colon Province, Panama.</title>
        <authorList>
            <person name="Bouskill N."/>
        </authorList>
    </citation>
    <scope>NUCLEOTIDE SEQUENCE [LARGE SCALE GENOMIC DNA]</scope>
    <source>
        <strain evidence="2 3">CFH S0262</strain>
    </source>
</reference>
<dbReference type="Gene3D" id="3.10.310.70">
    <property type="match status" value="1"/>
</dbReference>
<sequence>MSINETPLADVILKDAPIFRNGGWDGNSLAIKDGRILAIGSVTEMEAFAGPDTEVESLEGRWILPAFHDSHVHPVGAGLEINQCDLTSALTIQQCQETIAAYAQANPDLEWISGGGWSMDSFPGGVPTAELLDEVVSDRPVFLPNRDHHSAWVNTRALEIAGIDSNTPDPEDGVIVRDSRGRPTGALHEGAMGLVGSLLPEPTDEELMAALMTAQAHMHSIGIVGWQDALVGTGLGMRDYLDLYIAAHQQGVLTAKVVLALWWDRDQGLEQLPELLERRERAARVGIDASTVKIMQDGVCETHTAAMIHPYLDGHGHATDNRGLSFIEAEDLATYVAALDAEDFQIHIHALGDRAVRDSLDAVEHARKVNGARGNRHHLAHVQVVDPADVPRFAELDVVVNGQPLWACREDAMEVLTLPFITEGAREQQYVFGSLLRAGARIAFGSDWPVSPAEPLHGMHVAVNRRAPDASSDVDPLLADEAISVHEALAGYTTGTAYVNRLEDSSGRLDVGYAADIVVIDQDILAIDPATVARTQVTHTFVDGKAVYRS</sequence>
<gene>
    <name evidence="2" type="ORF">M2280_002001</name>
</gene>
<evidence type="ECO:0000313" key="3">
    <source>
        <dbReference type="Proteomes" id="UP001160334"/>
    </source>
</evidence>
<organism evidence="2 3">
    <name type="scientific">Prescottella agglutinans</name>
    <dbReference type="NCBI Taxonomy" id="1644129"/>
    <lineage>
        <taxon>Bacteria</taxon>
        <taxon>Bacillati</taxon>
        <taxon>Actinomycetota</taxon>
        <taxon>Actinomycetes</taxon>
        <taxon>Mycobacteriales</taxon>
        <taxon>Nocardiaceae</taxon>
        <taxon>Prescottella</taxon>
    </lineage>
</organism>
<dbReference type="EMBL" id="JARXVC010000004">
    <property type="protein sequence ID" value="MDH6280788.1"/>
    <property type="molecule type" value="Genomic_DNA"/>
</dbReference>
<dbReference type="Pfam" id="PF07969">
    <property type="entry name" value="Amidohydro_3"/>
    <property type="match status" value="1"/>
</dbReference>
<evidence type="ECO:0000259" key="1">
    <source>
        <dbReference type="Pfam" id="PF07969"/>
    </source>
</evidence>
<dbReference type="Gene3D" id="3.20.20.140">
    <property type="entry name" value="Metal-dependent hydrolases"/>
    <property type="match status" value="1"/>
</dbReference>
<feature type="domain" description="Amidohydrolase 3" evidence="1">
    <location>
        <begin position="55"/>
        <end position="548"/>
    </location>
</feature>
<name>A0ABT6M900_9NOCA</name>
<keyword evidence="3" id="KW-1185">Reference proteome</keyword>
<protein>
    <submittedName>
        <fullName evidence="2">Amidohydrolase YtcJ</fullName>
    </submittedName>
</protein>
<dbReference type="SUPFAM" id="SSF51556">
    <property type="entry name" value="Metallo-dependent hydrolases"/>
    <property type="match status" value="1"/>
</dbReference>
<dbReference type="SUPFAM" id="SSF51338">
    <property type="entry name" value="Composite domain of metallo-dependent hydrolases"/>
    <property type="match status" value="1"/>
</dbReference>
<dbReference type="InterPro" id="IPR013108">
    <property type="entry name" value="Amidohydro_3"/>
</dbReference>
<dbReference type="Proteomes" id="UP001160334">
    <property type="component" value="Unassembled WGS sequence"/>
</dbReference>
<evidence type="ECO:0000313" key="2">
    <source>
        <dbReference type="EMBL" id="MDH6280788.1"/>
    </source>
</evidence>
<comment type="caution">
    <text evidence="2">The sequence shown here is derived from an EMBL/GenBank/DDBJ whole genome shotgun (WGS) entry which is preliminary data.</text>
</comment>
<dbReference type="CDD" id="cd01300">
    <property type="entry name" value="YtcJ_like"/>
    <property type="match status" value="1"/>
</dbReference>
<dbReference type="PANTHER" id="PTHR22642:SF2">
    <property type="entry name" value="PROTEIN LONG AFTER FAR-RED 3"/>
    <property type="match status" value="1"/>
</dbReference>
<dbReference type="InterPro" id="IPR033932">
    <property type="entry name" value="YtcJ-like"/>
</dbReference>
<dbReference type="PANTHER" id="PTHR22642">
    <property type="entry name" value="IMIDAZOLONEPROPIONASE"/>
    <property type="match status" value="1"/>
</dbReference>
<accession>A0ABT6M900</accession>